<dbReference type="Pfam" id="PF07004">
    <property type="entry name" value="SHIPPO-rpt"/>
    <property type="match status" value="2"/>
</dbReference>
<organism evidence="2">
    <name type="scientific">Spironucleus salmonicida</name>
    <dbReference type="NCBI Taxonomy" id="348837"/>
    <lineage>
        <taxon>Eukaryota</taxon>
        <taxon>Metamonada</taxon>
        <taxon>Diplomonadida</taxon>
        <taxon>Hexamitidae</taxon>
        <taxon>Hexamitinae</taxon>
        <taxon>Spironucleus</taxon>
    </lineage>
</organism>
<dbReference type="OrthoDB" id="286690at2759"/>
<sequence length="155" mass="17925">MFTFLFLLTSQYKKLQQVKNLQLTQKLIHVFIIFQYFFVSYYRVIKKFNYSQGVILPNQQLILVIHWKGGYIGQKREAAPERGTAPGPGQYEISRDRIFQNVSAKFSQMQERQPKPTVGPGEYNVVVQKRGGSLLIQERHKKPARETAPGPGAYF</sequence>
<evidence type="ECO:0000313" key="4">
    <source>
        <dbReference type="Proteomes" id="UP000018208"/>
    </source>
</evidence>
<evidence type="ECO:0000313" key="3">
    <source>
        <dbReference type="EMBL" id="KAH0573898.1"/>
    </source>
</evidence>
<dbReference type="EMBL" id="AUWU02000004">
    <property type="protein sequence ID" value="KAH0573898.1"/>
    <property type="molecule type" value="Genomic_DNA"/>
</dbReference>
<evidence type="ECO:0000256" key="1">
    <source>
        <dbReference type="SAM" id="MobiDB-lite"/>
    </source>
</evidence>
<accession>V6LHT7</accession>
<dbReference type="Proteomes" id="UP000018208">
    <property type="component" value="Unassembled WGS sequence"/>
</dbReference>
<proteinExistence type="predicted"/>
<evidence type="ECO:0000313" key="2">
    <source>
        <dbReference type="EMBL" id="EST44135.1"/>
    </source>
</evidence>
<reference evidence="2 3" key="1">
    <citation type="journal article" date="2014" name="PLoS Genet.">
        <title>The Genome of Spironucleus salmonicida Highlights a Fish Pathogen Adapted to Fluctuating Environments.</title>
        <authorList>
            <person name="Xu F."/>
            <person name="Jerlstrom-Hultqvist J."/>
            <person name="Einarsson E."/>
            <person name="Astvaldsson A."/>
            <person name="Svard S.G."/>
            <person name="Andersson J.O."/>
        </authorList>
    </citation>
    <scope>NUCLEOTIDE SEQUENCE</scope>
    <source>
        <strain evidence="3">ATCC 50377</strain>
    </source>
</reference>
<reference evidence="3" key="2">
    <citation type="submission" date="2020-12" db="EMBL/GenBank/DDBJ databases">
        <title>New Spironucleus salmonicida genome in near-complete chromosomes.</title>
        <authorList>
            <person name="Xu F."/>
            <person name="Kurt Z."/>
            <person name="Jimenez-Gonzalez A."/>
            <person name="Astvaldsson A."/>
            <person name="Andersson J.O."/>
            <person name="Svard S.G."/>
        </authorList>
    </citation>
    <scope>NUCLEOTIDE SEQUENCE</scope>
    <source>
        <strain evidence="3">ATCC 50377</strain>
    </source>
</reference>
<dbReference type="InterPro" id="IPR010736">
    <property type="entry name" value="SHIPPO-rpt"/>
</dbReference>
<keyword evidence="4" id="KW-1185">Reference proteome</keyword>
<gene>
    <name evidence="2" type="ORF">SS50377_16036</name>
    <name evidence="3" type="ORF">SS50377_23833</name>
</gene>
<dbReference type="VEuPathDB" id="GiardiaDB:SS50377_23833"/>
<dbReference type="AlphaFoldDB" id="V6LHT7"/>
<feature type="region of interest" description="Disordered" evidence="1">
    <location>
        <begin position="136"/>
        <end position="155"/>
    </location>
</feature>
<name>V6LHT7_9EUKA</name>
<dbReference type="EMBL" id="KI546126">
    <property type="protein sequence ID" value="EST44135.1"/>
    <property type="molecule type" value="Genomic_DNA"/>
</dbReference>
<protein>
    <submittedName>
        <fullName evidence="2">SHIPPO 1-like protein</fullName>
    </submittedName>
</protein>